<name>A0A3N2PYX3_SODAK</name>
<evidence type="ECO:0000313" key="2">
    <source>
        <dbReference type="Proteomes" id="UP000272025"/>
    </source>
</evidence>
<dbReference type="EMBL" id="ML119053">
    <property type="protein sequence ID" value="ROT39729.1"/>
    <property type="molecule type" value="Genomic_DNA"/>
</dbReference>
<accession>A0A3N2PYX3</accession>
<sequence length="78" mass="8883">MRWKLGRMKDRRFRIFEIPRQKGKSRIATLYAVSFFTPTQGIPLRGYGGETGATPLEPSIGALVHSSPFLFALLYFSF</sequence>
<keyword evidence="2" id="KW-1185">Reference proteome</keyword>
<reference evidence="1 2" key="1">
    <citation type="journal article" date="2018" name="Mol. Ecol.">
        <title>The obligate alkalophilic soda-lake fungus Sodiomyces alkalinus has shifted to a protein diet.</title>
        <authorList>
            <person name="Grum-Grzhimaylo A.A."/>
            <person name="Falkoski D.L."/>
            <person name="van den Heuvel J."/>
            <person name="Valero-Jimenez C.A."/>
            <person name="Min B."/>
            <person name="Choi I.G."/>
            <person name="Lipzen A."/>
            <person name="Daum C.G."/>
            <person name="Aanen D.K."/>
            <person name="Tsang A."/>
            <person name="Henrissat B."/>
            <person name="Bilanenko E.N."/>
            <person name="de Vries R.P."/>
            <person name="van Kan J.A.L."/>
            <person name="Grigoriev I.V."/>
            <person name="Debets A.J.M."/>
        </authorList>
    </citation>
    <scope>NUCLEOTIDE SEQUENCE [LARGE SCALE GENOMIC DNA]</scope>
    <source>
        <strain evidence="1 2">F11</strain>
    </source>
</reference>
<protein>
    <submittedName>
        <fullName evidence="1">Uncharacterized protein</fullName>
    </submittedName>
</protein>
<gene>
    <name evidence="1" type="ORF">SODALDRAFT_136642</name>
</gene>
<proteinExistence type="predicted"/>
<evidence type="ECO:0000313" key="1">
    <source>
        <dbReference type="EMBL" id="ROT39729.1"/>
    </source>
</evidence>
<dbReference type="AlphaFoldDB" id="A0A3N2PYX3"/>
<dbReference type="GeneID" id="39575229"/>
<dbReference type="RefSeq" id="XP_028467535.1">
    <property type="nucleotide sequence ID" value="XM_028606751.1"/>
</dbReference>
<dbReference type="Proteomes" id="UP000272025">
    <property type="component" value="Unassembled WGS sequence"/>
</dbReference>
<organism evidence="1 2">
    <name type="scientific">Sodiomyces alkalinus (strain CBS 110278 / VKM F-3762 / F11)</name>
    <name type="common">Alkaliphilic filamentous fungus</name>
    <dbReference type="NCBI Taxonomy" id="1314773"/>
    <lineage>
        <taxon>Eukaryota</taxon>
        <taxon>Fungi</taxon>
        <taxon>Dikarya</taxon>
        <taxon>Ascomycota</taxon>
        <taxon>Pezizomycotina</taxon>
        <taxon>Sordariomycetes</taxon>
        <taxon>Hypocreomycetidae</taxon>
        <taxon>Glomerellales</taxon>
        <taxon>Plectosphaerellaceae</taxon>
        <taxon>Sodiomyces</taxon>
    </lineage>
</organism>